<dbReference type="CDD" id="cd01948">
    <property type="entry name" value="EAL"/>
    <property type="match status" value="1"/>
</dbReference>
<dbReference type="CDD" id="cd01949">
    <property type="entry name" value="GGDEF"/>
    <property type="match status" value="1"/>
</dbReference>
<dbReference type="AlphaFoldDB" id="A0A3D9DUU9"/>
<dbReference type="NCBIfam" id="TIGR00229">
    <property type="entry name" value="sensory_box"/>
    <property type="match status" value="2"/>
</dbReference>
<dbReference type="InterPro" id="IPR000014">
    <property type="entry name" value="PAS"/>
</dbReference>
<keyword evidence="2" id="KW-0472">Membrane</keyword>
<proteinExistence type="predicted"/>
<dbReference type="InterPro" id="IPR000160">
    <property type="entry name" value="GGDEF_dom"/>
</dbReference>
<organism evidence="7 8">
    <name type="scientific">Kushneria indalinina DSM 14324</name>
    <dbReference type="NCBI Taxonomy" id="1122140"/>
    <lineage>
        <taxon>Bacteria</taxon>
        <taxon>Pseudomonadati</taxon>
        <taxon>Pseudomonadota</taxon>
        <taxon>Gammaproteobacteria</taxon>
        <taxon>Oceanospirillales</taxon>
        <taxon>Halomonadaceae</taxon>
        <taxon>Kushneria</taxon>
    </lineage>
</organism>
<dbReference type="NCBIfam" id="TIGR00254">
    <property type="entry name" value="GGDEF"/>
    <property type="match status" value="1"/>
</dbReference>
<dbReference type="SUPFAM" id="SSF55073">
    <property type="entry name" value="Nucleotide cyclase"/>
    <property type="match status" value="1"/>
</dbReference>
<evidence type="ECO:0000313" key="8">
    <source>
        <dbReference type="Proteomes" id="UP000256334"/>
    </source>
</evidence>
<dbReference type="SUPFAM" id="SSF141868">
    <property type="entry name" value="EAL domain-like"/>
    <property type="match status" value="1"/>
</dbReference>
<evidence type="ECO:0000313" key="7">
    <source>
        <dbReference type="EMBL" id="REC94543.1"/>
    </source>
</evidence>
<feature type="transmembrane region" description="Helical" evidence="2">
    <location>
        <begin position="20"/>
        <end position="39"/>
    </location>
</feature>
<feature type="transmembrane region" description="Helical" evidence="2">
    <location>
        <begin position="222"/>
        <end position="255"/>
    </location>
</feature>
<evidence type="ECO:0000256" key="1">
    <source>
        <dbReference type="SAM" id="Coils"/>
    </source>
</evidence>
<keyword evidence="1" id="KW-0175">Coiled coil</keyword>
<dbReference type="RefSeq" id="WP_170140525.1">
    <property type="nucleotide sequence ID" value="NZ_QRDJ01000007.1"/>
</dbReference>
<sequence>MLGLYEQIFGSGDRRMARWLRLLLFMLAYLLLALGAMLLSRVDVAVVPPWLAGPMAIGALVRLSPRDWGIPLLGIALADMLAHYICHAPHGIPQYTIINTIEILAGALWLRWRHGGALGMASVSSFVSVLLVSVLVIPLIGSLLLALTQLWEVSGSLHLWWGRYVSGALGMLVMLPVALNSSIRRWRTLLSQGALTKFNAMLALTMLANAVIILFFPDEIVWSIVALLLGALLFDFFRSTLLNVVSVISLVVLIYLFQQWEMLHFSLFHYISIALTVLPALLLGMALQSFRREQAQLLQSEQRWKSALEGSGQGVWEIDLVRHQIRASLETRRLLGESELAVCSMTHWREQTHPDDVAYVEKALEAHVTGQVPLYVAEYRVRQKDGSYRWYQSRGKVMQFDERGRPLQMIGTLIDIHAARQAEFEREQLARDLQEEKERLQVTLNSIGDGVIATDMGGHVVFMNPVAEEITGWTLSRARTCALAEVFPLHGPDMTPQSLELIETCLSRNDVCMSGDDSVLINRHQETREVKATAAPVRALGGRTMGAILVFQDLSRSRELQRRLTFTASHDALTGLYNRHFFEQEVDNAISHGGETPAILVVLNLDHFRVINDSAGHLAGDALLIEIARLIEQHLGSRDVLARLGGDEFALLLHDRDIETSAVWVETVIEAIGALRFSWAGRIHEVSVSAGLIPVDSDAGTFSTLISRVNVACYASRQYGRNRVTIYHPGQEDIEQYHRDIFMAAGLREAIDNDRFVLFCQRIVPLQGEGRDYLEILVRMLGREGEIVAPGAFIPVAERYGIMAAVDRWVIEHALVHDGERLKQVLDGCSLSINLSANSLNDAGFLPWLLETMSVSPLSPQALIFEITETALMNQLALACDVIDALREAGCRVALDDFGSGLSSFSYLRNFVVDIIKIDGGFIRHVNDNALDQVIVDAINQIAHRLGALTVAEFIEDDASAQRLVRMGIDYAQGYYLHRPMPLERLWLE</sequence>
<dbReference type="SUPFAM" id="SSF55785">
    <property type="entry name" value="PYP-like sensor domain (PAS domain)"/>
    <property type="match status" value="2"/>
</dbReference>
<feature type="transmembrane region" description="Helical" evidence="2">
    <location>
        <begin position="92"/>
        <end position="110"/>
    </location>
</feature>
<feature type="domain" description="PAS" evidence="3">
    <location>
        <begin position="436"/>
        <end position="509"/>
    </location>
</feature>
<dbReference type="EMBL" id="QRDJ01000007">
    <property type="protein sequence ID" value="REC94543.1"/>
    <property type="molecule type" value="Genomic_DNA"/>
</dbReference>
<dbReference type="InterPro" id="IPR043128">
    <property type="entry name" value="Rev_trsase/Diguanyl_cyclase"/>
</dbReference>
<dbReference type="PROSITE" id="PS50883">
    <property type="entry name" value="EAL"/>
    <property type="match status" value="1"/>
</dbReference>
<gene>
    <name evidence="7" type="ORF">C8D72_1368</name>
</gene>
<feature type="transmembrane region" description="Helical" evidence="2">
    <location>
        <begin position="117"/>
        <end position="140"/>
    </location>
</feature>
<name>A0A3D9DUU9_9GAMM</name>
<feature type="transmembrane region" description="Helical" evidence="2">
    <location>
        <begin position="200"/>
        <end position="216"/>
    </location>
</feature>
<dbReference type="PROSITE" id="PS50887">
    <property type="entry name" value="GGDEF"/>
    <property type="match status" value="1"/>
</dbReference>
<dbReference type="Pfam" id="PF08447">
    <property type="entry name" value="PAS_3"/>
    <property type="match status" value="1"/>
</dbReference>
<reference evidence="7 8" key="1">
    <citation type="submission" date="2018-07" db="EMBL/GenBank/DDBJ databases">
        <title>Genomic Encyclopedia of Type Strains, Phase IV (KMG-IV): sequencing the most valuable type-strain genomes for metagenomic binning, comparative biology and taxonomic classification.</title>
        <authorList>
            <person name="Goeker M."/>
        </authorList>
    </citation>
    <scope>NUCLEOTIDE SEQUENCE [LARGE SCALE GENOMIC DNA]</scope>
    <source>
        <strain evidence="7 8">DSM 14324</strain>
    </source>
</reference>
<keyword evidence="8" id="KW-1185">Reference proteome</keyword>
<feature type="domain" description="GGDEF" evidence="6">
    <location>
        <begin position="596"/>
        <end position="729"/>
    </location>
</feature>
<dbReference type="SMART" id="SM00052">
    <property type="entry name" value="EAL"/>
    <property type="match status" value="1"/>
</dbReference>
<evidence type="ECO:0000259" key="5">
    <source>
        <dbReference type="PROSITE" id="PS50883"/>
    </source>
</evidence>
<dbReference type="Gene3D" id="3.20.20.450">
    <property type="entry name" value="EAL domain"/>
    <property type="match status" value="1"/>
</dbReference>
<evidence type="ECO:0000256" key="2">
    <source>
        <dbReference type="SAM" id="Phobius"/>
    </source>
</evidence>
<dbReference type="Pfam" id="PF00990">
    <property type="entry name" value="GGDEF"/>
    <property type="match status" value="1"/>
</dbReference>
<dbReference type="GO" id="GO:0006355">
    <property type="term" value="P:regulation of DNA-templated transcription"/>
    <property type="evidence" value="ECO:0007669"/>
    <property type="project" value="InterPro"/>
</dbReference>
<dbReference type="InterPro" id="IPR029787">
    <property type="entry name" value="Nucleotide_cyclase"/>
</dbReference>
<dbReference type="InterPro" id="IPR035965">
    <property type="entry name" value="PAS-like_dom_sf"/>
</dbReference>
<dbReference type="Gene3D" id="3.30.450.20">
    <property type="entry name" value="PAS domain"/>
    <property type="match status" value="2"/>
</dbReference>
<dbReference type="InterPro" id="IPR052155">
    <property type="entry name" value="Biofilm_reg_signaling"/>
</dbReference>
<dbReference type="CDD" id="cd00130">
    <property type="entry name" value="PAS"/>
    <property type="match status" value="2"/>
</dbReference>
<dbReference type="Pfam" id="PF00563">
    <property type="entry name" value="EAL"/>
    <property type="match status" value="1"/>
</dbReference>
<feature type="domain" description="PAC" evidence="4">
    <location>
        <begin position="375"/>
        <end position="428"/>
    </location>
</feature>
<feature type="domain" description="PAS" evidence="3">
    <location>
        <begin position="300"/>
        <end position="371"/>
    </location>
</feature>
<dbReference type="Gene3D" id="3.30.70.270">
    <property type="match status" value="1"/>
</dbReference>
<dbReference type="Pfam" id="PF00989">
    <property type="entry name" value="PAS"/>
    <property type="match status" value="1"/>
</dbReference>
<evidence type="ECO:0000259" key="4">
    <source>
        <dbReference type="PROSITE" id="PS50113"/>
    </source>
</evidence>
<comment type="caution">
    <text evidence="7">The sequence shown here is derived from an EMBL/GenBank/DDBJ whole genome shotgun (WGS) entry which is preliminary data.</text>
</comment>
<feature type="coiled-coil region" evidence="1">
    <location>
        <begin position="419"/>
        <end position="446"/>
    </location>
</feature>
<keyword evidence="2" id="KW-1133">Transmembrane helix</keyword>
<dbReference type="SMART" id="SM00086">
    <property type="entry name" value="PAC"/>
    <property type="match status" value="2"/>
</dbReference>
<dbReference type="InterPro" id="IPR013767">
    <property type="entry name" value="PAS_fold"/>
</dbReference>
<protein>
    <submittedName>
        <fullName evidence="7">PAS domain S-box-containing protein/diguanylate cyclase (GGDEF)-like protein</fullName>
    </submittedName>
</protein>
<dbReference type="PROSITE" id="PS50113">
    <property type="entry name" value="PAC"/>
    <property type="match status" value="1"/>
</dbReference>
<dbReference type="SMART" id="SM00267">
    <property type="entry name" value="GGDEF"/>
    <property type="match status" value="1"/>
</dbReference>
<evidence type="ECO:0000259" key="6">
    <source>
        <dbReference type="PROSITE" id="PS50887"/>
    </source>
</evidence>
<dbReference type="InterPro" id="IPR013655">
    <property type="entry name" value="PAS_fold_3"/>
</dbReference>
<feature type="transmembrane region" description="Helical" evidence="2">
    <location>
        <begin position="160"/>
        <end position="179"/>
    </location>
</feature>
<feature type="domain" description="EAL" evidence="5">
    <location>
        <begin position="740"/>
        <end position="989"/>
    </location>
</feature>
<dbReference type="SMART" id="SM00091">
    <property type="entry name" value="PAS"/>
    <property type="match status" value="2"/>
</dbReference>
<evidence type="ECO:0000259" key="3">
    <source>
        <dbReference type="PROSITE" id="PS50112"/>
    </source>
</evidence>
<accession>A0A3D9DUU9</accession>
<dbReference type="InterPro" id="IPR000700">
    <property type="entry name" value="PAS-assoc_C"/>
</dbReference>
<feature type="transmembrane region" description="Helical" evidence="2">
    <location>
        <begin position="267"/>
        <end position="287"/>
    </location>
</feature>
<dbReference type="InterPro" id="IPR001610">
    <property type="entry name" value="PAC"/>
</dbReference>
<dbReference type="PANTHER" id="PTHR44757:SF4">
    <property type="entry name" value="DIGUANYLATE CYCLASE DGCE-RELATED"/>
    <property type="match status" value="1"/>
</dbReference>
<dbReference type="PANTHER" id="PTHR44757">
    <property type="entry name" value="DIGUANYLATE CYCLASE DGCP"/>
    <property type="match status" value="1"/>
</dbReference>
<keyword evidence="2" id="KW-0812">Transmembrane</keyword>
<dbReference type="InterPro" id="IPR001633">
    <property type="entry name" value="EAL_dom"/>
</dbReference>
<dbReference type="InterPro" id="IPR035919">
    <property type="entry name" value="EAL_sf"/>
</dbReference>
<dbReference type="Proteomes" id="UP000256334">
    <property type="component" value="Unassembled WGS sequence"/>
</dbReference>
<dbReference type="PROSITE" id="PS50112">
    <property type="entry name" value="PAS"/>
    <property type="match status" value="2"/>
</dbReference>